<evidence type="ECO:0000259" key="4">
    <source>
        <dbReference type="PROSITE" id="PS50949"/>
    </source>
</evidence>
<dbReference type="PRINTS" id="PR00035">
    <property type="entry name" value="HTHGNTR"/>
</dbReference>
<dbReference type="Proteomes" id="UP000218113">
    <property type="component" value="Unassembled WGS sequence"/>
</dbReference>
<dbReference type="InterPro" id="IPR050679">
    <property type="entry name" value="Bact_HTH_transcr_reg"/>
</dbReference>
<evidence type="ECO:0000256" key="1">
    <source>
        <dbReference type="ARBA" id="ARBA00023015"/>
    </source>
</evidence>
<dbReference type="SMART" id="SM00866">
    <property type="entry name" value="UTRA"/>
    <property type="match status" value="1"/>
</dbReference>
<dbReference type="SMART" id="SM00345">
    <property type="entry name" value="HTH_GNTR"/>
    <property type="match status" value="1"/>
</dbReference>
<gene>
    <name evidence="5" type="ORF">COB67_11870</name>
</gene>
<feature type="domain" description="HTH gntR-type" evidence="4">
    <location>
        <begin position="19"/>
        <end position="87"/>
    </location>
</feature>
<dbReference type="EMBL" id="NVSR01000127">
    <property type="protein sequence ID" value="PCI24136.1"/>
    <property type="molecule type" value="Genomic_DNA"/>
</dbReference>
<dbReference type="InterPro" id="IPR036388">
    <property type="entry name" value="WH-like_DNA-bd_sf"/>
</dbReference>
<dbReference type="GO" id="GO:0045892">
    <property type="term" value="P:negative regulation of DNA-templated transcription"/>
    <property type="evidence" value="ECO:0007669"/>
    <property type="project" value="TreeGrafter"/>
</dbReference>
<dbReference type="InterPro" id="IPR000524">
    <property type="entry name" value="Tscrpt_reg_HTH_GntR"/>
</dbReference>
<dbReference type="PANTHER" id="PTHR44846">
    <property type="entry name" value="MANNOSYL-D-GLYCERATE TRANSPORT/METABOLISM SYSTEM REPRESSOR MNGR-RELATED"/>
    <property type="match status" value="1"/>
</dbReference>
<sequence>MFQNWKLIKDSPAIKESKSPFYLHIRDYLAEQISNKTLRSSDKLPSERILSQEFSVTRITIRESLQQLEVEGLLYRANRKGWFVTPPRIIYKPQDNQIFEDYVSAAGRLPKTETLSIALQESTRWTEEKLGVTAGKPIYSIKRKRSIDHRPVLIEEIYINPEFCPGLTQQNLNGSLTKIYKQHYGFSITSFALSMCPTALTKEIAEALEVTTGISGIAISSKRFDEAGNLIEFAREYWLHDSLEIQFQSAPLK</sequence>
<dbReference type="Gene3D" id="3.40.1410.10">
    <property type="entry name" value="Chorismate lyase-like"/>
    <property type="match status" value="1"/>
</dbReference>
<keyword evidence="1" id="KW-0805">Transcription regulation</keyword>
<dbReference type="GO" id="GO:0003700">
    <property type="term" value="F:DNA-binding transcription factor activity"/>
    <property type="evidence" value="ECO:0007669"/>
    <property type="project" value="InterPro"/>
</dbReference>
<keyword evidence="2" id="KW-0238">DNA-binding</keyword>
<dbReference type="InterPro" id="IPR028978">
    <property type="entry name" value="Chorismate_lyase_/UTRA_dom_sf"/>
</dbReference>
<accession>A0A2A4SRU7</accession>
<protein>
    <submittedName>
        <fullName evidence="5">GntR family transcriptional regulator</fullName>
    </submittedName>
</protein>
<evidence type="ECO:0000256" key="2">
    <source>
        <dbReference type="ARBA" id="ARBA00023125"/>
    </source>
</evidence>
<dbReference type="SUPFAM" id="SSF64288">
    <property type="entry name" value="Chorismate lyase-like"/>
    <property type="match status" value="1"/>
</dbReference>
<evidence type="ECO:0000313" key="5">
    <source>
        <dbReference type="EMBL" id="PCI24136.1"/>
    </source>
</evidence>
<dbReference type="Pfam" id="PF00392">
    <property type="entry name" value="GntR"/>
    <property type="match status" value="1"/>
</dbReference>
<dbReference type="PANTHER" id="PTHR44846:SF1">
    <property type="entry name" value="MANNOSYL-D-GLYCERATE TRANSPORT_METABOLISM SYSTEM REPRESSOR MNGR-RELATED"/>
    <property type="match status" value="1"/>
</dbReference>
<dbReference type="InterPro" id="IPR011663">
    <property type="entry name" value="UTRA"/>
</dbReference>
<dbReference type="CDD" id="cd07377">
    <property type="entry name" value="WHTH_GntR"/>
    <property type="match status" value="1"/>
</dbReference>
<organism evidence="5 6">
    <name type="scientific">SAR324 cluster bacterium</name>
    <dbReference type="NCBI Taxonomy" id="2024889"/>
    <lineage>
        <taxon>Bacteria</taxon>
        <taxon>Deltaproteobacteria</taxon>
        <taxon>SAR324 cluster</taxon>
    </lineage>
</organism>
<evidence type="ECO:0000313" key="6">
    <source>
        <dbReference type="Proteomes" id="UP000218113"/>
    </source>
</evidence>
<dbReference type="GO" id="GO:0003677">
    <property type="term" value="F:DNA binding"/>
    <property type="evidence" value="ECO:0007669"/>
    <property type="project" value="UniProtKB-KW"/>
</dbReference>
<dbReference type="PROSITE" id="PS50949">
    <property type="entry name" value="HTH_GNTR"/>
    <property type="match status" value="1"/>
</dbReference>
<dbReference type="Gene3D" id="1.10.10.10">
    <property type="entry name" value="Winged helix-like DNA-binding domain superfamily/Winged helix DNA-binding domain"/>
    <property type="match status" value="1"/>
</dbReference>
<dbReference type="Pfam" id="PF07702">
    <property type="entry name" value="UTRA"/>
    <property type="match status" value="1"/>
</dbReference>
<dbReference type="InterPro" id="IPR036390">
    <property type="entry name" value="WH_DNA-bd_sf"/>
</dbReference>
<dbReference type="AlphaFoldDB" id="A0A2A4SRU7"/>
<proteinExistence type="predicted"/>
<evidence type="ECO:0000256" key="3">
    <source>
        <dbReference type="ARBA" id="ARBA00023163"/>
    </source>
</evidence>
<keyword evidence="3" id="KW-0804">Transcription</keyword>
<comment type="caution">
    <text evidence="5">The sequence shown here is derived from an EMBL/GenBank/DDBJ whole genome shotgun (WGS) entry which is preliminary data.</text>
</comment>
<dbReference type="SUPFAM" id="SSF46785">
    <property type="entry name" value="Winged helix' DNA-binding domain"/>
    <property type="match status" value="1"/>
</dbReference>
<name>A0A2A4SRU7_9DELT</name>
<reference evidence="6" key="1">
    <citation type="submission" date="2017-08" db="EMBL/GenBank/DDBJ databases">
        <title>A dynamic microbial community with high functional redundancy inhabits the cold, oxic subseafloor aquifer.</title>
        <authorList>
            <person name="Tully B.J."/>
            <person name="Wheat C.G."/>
            <person name="Glazer B.T."/>
            <person name="Huber J.A."/>
        </authorList>
    </citation>
    <scope>NUCLEOTIDE SEQUENCE [LARGE SCALE GENOMIC DNA]</scope>
</reference>